<dbReference type="InterPro" id="IPR036291">
    <property type="entry name" value="NAD(P)-bd_dom_sf"/>
</dbReference>
<organism evidence="3 4">
    <name type="scientific">Gordonia westfalica</name>
    <dbReference type="NCBI Taxonomy" id="158898"/>
    <lineage>
        <taxon>Bacteria</taxon>
        <taxon>Bacillati</taxon>
        <taxon>Actinomycetota</taxon>
        <taxon>Actinomycetes</taxon>
        <taxon>Mycobacteriales</taxon>
        <taxon>Gordoniaceae</taxon>
        <taxon>Gordonia</taxon>
    </lineage>
</organism>
<dbReference type="Pfam" id="PF13561">
    <property type="entry name" value="adh_short_C2"/>
    <property type="match status" value="1"/>
</dbReference>
<proteinExistence type="inferred from homology"/>
<dbReference type="GO" id="GO:0016491">
    <property type="term" value="F:oxidoreductase activity"/>
    <property type="evidence" value="ECO:0007669"/>
    <property type="project" value="UniProtKB-KW"/>
</dbReference>
<sequence length="283" mass="28992">MSEIIPAASPPSFAATFSLLVRREIMSNSSAPKRSIVTGAASGIGYAIAERLIADGGSVVAFDLDSGGLDDAAKQLGDNYIAQPGSVTDANDIQAAVARAESDLGGLDSLFNVAGAIRPGPITDLDGETWDFTVDIVLRGVFLCTKYAAQSMIRAGNGGSIVVVSSVNAHIPLYGGSAYAAGKAGADMFAKNAALELGRHGIRVNSVLPGLVDTPMAGFILENEGIMAEFDANAVLKRPAKPSELAAPAVFLASGDASYITGSSLVVDGGYEIGSYPDLSKYL</sequence>
<reference evidence="3 4" key="1">
    <citation type="submission" date="2016-10" db="EMBL/GenBank/DDBJ databases">
        <authorList>
            <person name="de Groot N.N."/>
        </authorList>
    </citation>
    <scope>NUCLEOTIDE SEQUENCE [LARGE SCALE GENOMIC DNA]</scope>
    <source>
        <strain evidence="3 4">DSM 44215</strain>
    </source>
</reference>
<dbReference type="CDD" id="cd05233">
    <property type="entry name" value="SDR_c"/>
    <property type="match status" value="1"/>
</dbReference>
<dbReference type="PANTHER" id="PTHR24321">
    <property type="entry name" value="DEHYDROGENASES, SHORT CHAIN"/>
    <property type="match status" value="1"/>
</dbReference>
<dbReference type="STRING" id="158898.SAMN04488548_1343079"/>
<accession>A0A1H2KC38</accession>
<dbReference type="InterPro" id="IPR002347">
    <property type="entry name" value="SDR_fam"/>
</dbReference>
<dbReference type="Gene3D" id="3.40.50.720">
    <property type="entry name" value="NAD(P)-binding Rossmann-like Domain"/>
    <property type="match status" value="1"/>
</dbReference>
<evidence type="ECO:0000313" key="4">
    <source>
        <dbReference type="Proteomes" id="UP000183180"/>
    </source>
</evidence>
<dbReference type="AlphaFoldDB" id="A0A1H2KC38"/>
<dbReference type="SUPFAM" id="SSF51735">
    <property type="entry name" value="NAD(P)-binding Rossmann-fold domains"/>
    <property type="match status" value="1"/>
</dbReference>
<evidence type="ECO:0000256" key="2">
    <source>
        <dbReference type="ARBA" id="ARBA00023002"/>
    </source>
</evidence>
<dbReference type="PRINTS" id="PR00080">
    <property type="entry name" value="SDRFAMILY"/>
</dbReference>
<dbReference type="FunFam" id="3.40.50.720:FF:000084">
    <property type="entry name" value="Short-chain dehydrogenase reductase"/>
    <property type="match status" value="1"/>
</dbReference>
<gene>
    <name evidence="3" type="ORF">SAMN04488548_1343079</name>
</gene>
<evidence type="ECO:0000256" key="1">
    <source>
        <dbReference type="ARBA" id="ARBA00006484"/>
    </source>
</evidence>
<evidence type="ECO:0000313" key="3">
    <source>
        <dbReference type="EMBL" id="SDU66172.1"/>
    </source>
</evidence>
<dbReference type="PROSITE" id="PS00061">
    <property type="entry name" value="ADH_SHORT"/>
    <property type="match status" value="1"/>
</dbReference>
<name>A0A1H2KC38_9ACTN</name>
<dbReference type="PRINTS" id="PR00081">
    <property type="entry name" value="GDHRDH"/>
</dbReference>
<keyword evidence="2" id="KW-0560">Oxidoreductase</keyword>
<dbReference type="PANTHER" id="PTHR24321:SF8">
    <property type="entry name" value="ESTRADIOL 17-BETA-DEHYDROGENASE 8-RELATED"/>
    <property type="match status" value="1"/>
</dbReference>
<comment type="similarity">
    <text evidence="1">Belongs to the short-chain dehydrogenases/reductases (SDR) family.</text>
</comment>
<protein>
    <submittedName>
        <fullName evidence="3">NAD(P)-dependent dehydrogenase, short-chain alcohol dehydrogenase family</fullName>
    </submittedName>
</protein>
<dbReference type="Proteomes" id="UP000183180">
    <property type="component" value="Unassembled WGS sequence"/>
</dbReference>
<dbReference type="EMBL" id="FNLM01000034">
    <property type="protein sequence ID" value="SDU66172.1"/>
    <property type="molecule type" value="Genomic_DNA"/>
</dbReference>
<dbReference type="InterPro" id="IPR020904">
    <property type="entry name" value="Sc_DH/Rdtase_CS"/>
</dbReference>